<protein>
    <submittedName>
        <fullName evidence="3">Uncharacterized protein</fullName>
    </submittedName>
</protein>
<dbReference type="AlphaFoldDB" id="K7E1L9"/>
<dbReference type="Ensembl" id="ENSMODT00000042776.2">
    <property type="protein sequence ID" value="ENSMODP00000039670.1"/>
    <property type="gene ID" value="ENSMODG00000029198.2"/>
</dbReference>
<keyword evidence="2" id="KW-0732">Signal</keyword>
<evidence type="ECO:0000256" key="2">
    <source>
        <dbReference type="SAM" id="SignalP"/>
    </source>
</evidence>
<dbReference type="OMA" id="EVHYWKV"/>
<keyword evidence="1" id="KW-0472">Membrane</keyword>
<reference evidence="3 4" key="1">
    <citation type="journal article" date="2007" name="Nature">
        <title>Genome of the marsupial Monodelphis domestica reveals innovation in non-coding sequences.</title>
        <authorList>
            <person name="Mikkelsen T.S."/>
            <person name="Wakefield M.J."/>
            <person name="Aken B."/>
            <person name="Amemiya C.T."/>
            <person name="Chang J.L."/>
            <person name="Duke S."/>
            <person name="Garber M."/>
            <person name="Gentles A.J."/>
            <person name="Goodstadt L."/>
            <person name="Heger A."/>
            <person name="Jurka J."/>
            <person name="Kamal M."/>
            <person name="Mauceli E."/>
            <person name="Searle S.M."/>
            <person name="Sharpe T."/>
            <person name="Baker M.L."/>
            <person name="Batzer M.A."/>
            <person name="Benos P.V."/>
            <person name="Belov K."/>
            <person name="Clamp M."/>
            <person name="Cook A."/>
            <person name="Cuff J."/>
            <person name="Das R."/>
            <person name="Davidow L."/>
            <person name="Deakin J.E."/>
            <person name="Fazzari M.J."/>
            <person name="Glass J.L."/>
            <person name="Grabherr M."/>
            <person name="Greally J.M."/>
            <person name="Gu W."/>
            <person name="Hore T.A."/>
            <person name="Huttley G.A."/>
            <person name="Kleber M."/>
            <person name="Jirtle R.L."/>
            <person name="Koina E."/>
            <person name="Lee J.T."/>
            <person name="Mahony S."/>
            <person name="Marra M.A."/>
            <person name="Miller R.D."/>
            <person name="Nicholls R.D."/>
            <person name="Oda M."/>
            <person name="Papenfuss A.T."/>
            <person name="Parra Z.E."/>
            <person name="Pollock D.D."/>
            <person name="Ray D.A."/>
            <person name="Schein J.E."/>
            <person name="Speed T.P."/>
            <person name="Thompson K."/>
            <person name="VandeBerg J.L."/>
            <person name="Wade C.M."/>
            <person name="Walker J.A."/>
            <person name="Waters P.D."/>
            <person name="Webber C."/>
            <person name="Weidman J.R."/>
            <person name="Xie X."/>
            <person name="Zody M.C."/>
            <person name="Baldwin J."/>
            <person name="Abdouelleil A."/>
            <person name="Abdulkadir J."/>
            <person name="Abebe A."/>
            <person name="Abera B."/>
            <person name="Abreu J."/>
            <person name="Acer S.C."/>
            <person name="Aftuck L."/>
            <person name="Alexander A."/>
            <person name="An P."/>
            <person name="Anderson E."/>
            <person name="Anderson S."/>
            <person name="Arachi H."/>
            <person name="Azer M."/>
            <person name="Bachantsang P."/>
            <person name="Barry A."/>
            <person name="Bayul T."/>
            <person name="Berlin A."/>
            <person name="Bessette D."/>
            <person name="Bloom T."/>
            <person name="Bloom T."/>
            <person name="Boguslavskiy L."/>
            <person name="Bonnet C."/>
            <person name="Boukhgalter B."/>
            <person name="Bourzgui I."/>
            <person name="Brown A."/>
            <person name="Cahill P."/>
            <person name="Channer S."/>
            <person name="Cheshatsang Y."/>
            <person name="Chuda L."/>
            <person name="Citroen M."/>
            <person name="Collymore A."/>
            <person name="Cooke P."/>
            <person name="Costello M."/>
            <person name="D'Aco K."/>
            <person name="Daza R."/>
            <person name="De Haan G."/>
            <person name="DeGray S."/>
            <person name="DeMaso C."/>
            <person name="Dhargay N."/>
            <person name="Dooley K."/>
            <person name="Dooley E."/>
            <person name="Doricent M."/>
            <person name="Dorje P."/>
            <person name="Dorjee K."/>
            <person name="Dupes A."/>
            <person name="Elong R."/>
            <person name="Falk J."/>
            <person name="Farina A."/>
            <person name="Faro S."/>
            <person name="Ferguson D."/>
            <person name="Fisher S."/>
            <person name="Foley C.D."/>
            <person name="Franke A."/>
            <person name="Friedrich D."/>
            <person name="Gadbois L."/>
            <person name="Gearin G."/>
            <person name="Gearin C.R."/>
            <person name="Giannoukos G."/>
            <person name="Goode T."/>
            <person name="Graham J."/>
            <person name="Grandbois E."/>
            <person name="Grewal S."/>
            <person name="Gyaltsen K."/>
            <person name="Hafez N."/>
            <person name="Hagos B."/>
            <person name="Hall J."/>
            <person name="Henson C."/>
            <person name="Hollinger A."/>
            <person name="Honan T."/>
            <person name="Huard M.D."/>
            <person name="Hughes L."/>
            <person name="Hurhula B."/>
            <person name="Husby M.E."/>
            <person name="Kamat A."/>
            <person name="Kanga B."/>
            <person name="Kashin S."/>
            <person name="Khazanovich D."/>
            <person name="Kisner P."/>
            <person name="Lance K."/>
            <person name="Lara M."/>
            <person name="Lee W."/>
            <person name="Lennon N."/>
            <person name="Letendre F."/>
            <person name="LeVine R."/>
            <person name="Lipovsky A."/>
            <person name="Liu X."/>
            <person name="Liu J."/>
            <person name="Liu S."/>
            <person name="Lokyitsang T."/>
            <person name="Lokyitsang Y."/>
            <person name="Lubonja R."/>
            <person name="Lui A."/>
            <person name="MacDonald P."/>
            <person name="Magnisalis V."/>
            <person name="Maru K."/>
            <person name="Matthews C."/>
            <person name="McCusker W."/>
            <person name="McDonough S."/>
            <person name="Mehta T."/>
            <person name="Meldrim J."/>
            <person name="Meneus L."/>
            <person name="Mihai O."/>
            <person name="Mihalev A."/>
            <person name="Mihova T."/>
            <person name="Mittelman R."/>
            <person name="Mlenga V."/>
            <person name="Montmayeur A."/>
            <person name="Mulrain L."/>
            <person name="Navidi A."/>
            <person name="Naylor J."/>
            <person name="Negash T."/>
            <person name="Nguyen T."/>
            <person name="Nguyen N."/>
            <person name="Nicol R."/>
            <person name="Norbu C."/>
            <person name="Norbu N."/>
            <person name="Novod N."/>
            <person name="O'Neill B."/>
            <person name="Osman S."/>
            <person name="Markiewicz E."/>
            <person name="Oyono O.L."/>
            <person name="Patti C."/>
            <person name="Phunkhang P."/>
            <person name="Pierre F."/>
            <person name="Priest M."/>
            <person name="Raghuraman S."/>
            <person name="Rege F."/>
            <person name="Reyes R."/>
            <person name="Rise C."/>
            <person name="Rogov P."/>
            <person name="Ross K."/>
            <person name="Ryan E."/>
            <person name="Settipalli S."/>
            <person name="Shea T."/>
            <person name="Sherpa N."/>
            <person name="Shi L."/>
            <person name="Shih D."/>
            <person name="Sparrow T."/>
            <person name="Spaulding J."/>
            <person name="Stalker J."/>
            <person name="Stange-Thomann N."/>
            <person name="Stavropoulos S."/>
            <person name="Stone C."/>
            <person name="Strader C."/>
            <person name="Tesfaye S."/>
            <person name="Thomson T."/>
            <person name="Thoulutsang Y."/>
            <person name="Thoulutsang D."/>
            <person name="Topham K."/>
            <person name="Topping I."/>
            <person name="Tsamla T."/>
            <person name="Vassiliev H."/>
            <person name="Vo A."/>
            <person name="Wangchuk T."/>
            <person name="Wangdi T."/>
            <person name="Weiand M."/>
            <person name="Wilkinson J."/>
            <person name="Wilson A."/>
            <person name="Yadav S."/>
            <person name="Young G."/>
            <person name="Yu Q."/>
            <person name="Zembek L."/>
            <person name="Zhong D."/>
            <person name="Zimmer A."/>
            <person name="Zwirko Z."/>
            <person name="Jaffe D.B."/>
            <person name="Alvarez P."/>
            <person name="Brockman W."/>
            <person name="Butler J."/>
            <person name="Chin C."/>
            <person name="Gnerre S."/>
            <person name="MacCallum I."/>
            <person name="Graves J.A."/>
            <person name="Ponting C.P."/>
            <person name="Breen M."/>
            <person name="Samollow P.B."/>
            <person name="Lander E.S."/>
            <person name="Lindblad-Toh K."/>
        </authorList>
    </citation>
    <scope>NUCLEOTIDE SEQUENCE [LARGE SCALE GENOMIC DNA]</scope>
</reference>
<keyword evidence="1" id="KW-0812">Transmembrane</keyword>
<dbReference type="PANTHER" id="PTHR39232:SF1">
    <property type="entry name" value="TESTIS-EXPRESSED PROTEIN 50"/>
    <property type="match status" value="1"/>
</dbReference>
<dbReference type="eggNOG" id="ENOG502S7NM">
    <property type="taxonomic scope" value="Eukaryota"/>
</dbReference>
<keyword evidence="1" id="KW-1133">Transmembrane helix</keyword>
<dbReference type="HOGENOM" id="CLU_118642_0_0_1"/>
<dbReference type="PANTHER" id="PTHR39232">
    <property type="entry name" value="TESTIS-EXPRESSED PROTEIN 50"/>
    <property type="match status" value="1"/>
</dbReference>
<feature type="chain" id="PRO_5003900340" evidence="2">
    <location>
        <begin position="24"/>
        <end position="190"/>
    </location>
</feature>
<dbReference type="Bgee" id="ENSMODG00000029198">
    <property type="expression patterns" value="Expressed in spermatocyte and 4 other cell types or tissues"/>
</dbReference>
<accession>K7E1L9</accession>
<evidence type="ECO:0000313" key="3">
    <source>
        <dbReference type="Ensembl" id="ENSMODP00000039670.1"/>
    </source>
</evidence>
<reference evidence="3" key="2">
    <citation type="submission" date="2025-08" db="UniProtKB">
        <authorList>
            <consortium name="Ensembl"/>
        </authorList>
    </citation>
    <scope>IDENTIFICATION</scope>
</reference>
<name>K7E1L9_MONDO</name>
<organism evidence="3 4">
    <name type="scientific">Monodelphis domestica</name>
    <name type="common">Gray short-tailed opossum</name>
    <dbReference type="NCBI Taxonomy" id="13616"/>
    <lineage>
        <taxon>Eukaryota</taxon>
        <taxon>Metazoa</taxon>
        <taxon>Chordata</taxon>
        <taxon>Craniata</taxon>
        <taxon>Vertebrata</taxon>
        <taxon>Euteleostomi</taxon>
        <taxon>Mammalia</taxon>
        <taxon>Metatheria</taxon>
        <taxon>Didelphimorphia</taxon>
        <taxon>Didelphidae</taxon>
        <taxon>Monodelphis</taxon>
    </lineage>
</organism>
<reference evidence="3" key="3">
    <citation type="submission" date="2025-09" db="UniProtKB">
        <authorList>
            <consortium name="Ensembl"/>
        </authorList>
    </citation>
    <scope>IDENTIFICATION</scope>
</reference>
<evidence type="ECO:0000256" key="1">
    <source>
        <dbReference type="SAM" id="Phobius"/>
    </source>
</evidence>
<dbReference type="GeneTree" id="ENSGT00520000059630"/>
<evidence type="ECO:0000313" key="4">
    <source>
        <dbReference type="Proteomes" id="UP000002280"/>
    </source>
</evidence>
<sequence length="190" mass="22238">MFIQGLSLIIPLWSVCFVKESFCFCAKPTWARVGWEIFPGEVDLKHLTSAQTSSMHDFLSKWRQNSWSCTQVSSVLVEILFIILTVLSGHYLWTKRKKHPRKPEDRMSSSYDQQNQSIYDIDQILCRLMSTTSLLTRYLKHVSEHPPKKFRHRRKSRKKRDGGDMLNWDLHMCTHGDSNPSSIDNIDGDY</sequence>
<feature type="transmembrane region" description="Helical" evidence="1">
    <location>
        <begin position="72"/>
        <end position="93"/>
    </location>
</feature>
<feature type="signal peptide" evidence="2">
    <location>
        <begin position="1"/>
        <end position="23"/>
    </location>
</feature>
<keyword evidence="4" id="KW-1185">Reference proteome</keyword>
<dbReference type="InterPro" id="IPR038833">
    <property type="entry name" value="TEX50"/>
</dbReference>
<proteinExistence type="predicted"/>
<dbReference type="STRING" id="13616.ENSMODP00000039670"/>
<dbReference type="Proteomes" id="UP000002280">
    <property type="component" value="Chromosome 2"/>
</dbReference>
<dbReference type="InParanoid" id="K7E1L9"/>